<proteinExistence type="predicted"/>
<dbReference type="RefSeq" id="WP_281815696.1">
    <property type="nucleotide sequence ID" value="NZ_BRLB01000006.1"/>
</dbReference>
<sequence>MKIKGLKKMVSCMLILSMVFTLSFASYASEEHDEFESFKISNGSGYAGRAGVRLTAGAEADINVSMKVKTVTQDQLIEFIKTHKDKLTVEQYAEITEHSSFTESGMGGNLFNCFFSVIYGDGTDDYFANARSKDVLIEEQEDKELLKEIRDMTEHEYELTGTLKAKGLSYIPTEAYCFVEVTRIEFKDGSTLKVINTNGDIAAGDGSTDAVVGADDNPPLNLIPLD</sequence>
<feature type="chain" id="PRO_5040932289" evidence="1">
    <location>
        <begin position="29"/>
        <end position="226"/>
    </location>
</feature>
<keyword evidence="3" id="KW-1185">Reference proteome</keyword>
<gene>
    <name evidence="2" type="ORF">SH1V18_24060</name>
</gene>
<dbReference type="AlphaFoldDB" id="A0A9W6DE96"/>
<accession>A0A9W6DE96</accession>
<keyword evidence="1" id="KW-0732">Signal</keyword>
<reference evidence="2" key="1">
    <citation type="submission" date="2022-06" db="EMBL/GenBank/DDBJ databases">
        <title>Vallitalea longa sp. nov., an anaerobic bacterium isolated from marine sediment.</title>
        <authorList>
            <person name="Hirano S."/>
            <person name="Terahara T."/>
            <person name="Mori K."/>
            <person name="Hamada M."/>
            <person name="Matsumoto R."/>
            <person name="Kobayashi T."/>
        </authorList>
    </citation>
    <scope>NUCLEOTIDE SEQUENCE</scope>
    <source>
        <strain evidence="2">SH18-1</strain>
    </source>
</reference>
<organism evidence="2 3">
    <name type="scientific">Vallitalea longa</name>
    <dbReference type="NCBI Taxonomy" id="2936439"/>
    <lineage>
        <taxon>Bacteria</taxon>
        <taxon>Bacillati</taxon>
        <taxon>Bacillota</taxon>
        <taxon>Clostridia</taxon>
        <taxon>Lachnospirales</taxon>
        <taxon>Vallitaleaceae</taxon>
        <taxon>Vallitalea</taxon>
    </lineage>
</organism>
<dbReference type="EMBL" id="BRLB01000006">
    <property type="protein sequence ID" value="GKX29926.1"/>
    <property type="molecule type" value="Genomic_DNA"/>
</dbReference>
<evidence type="ECO:0000313" key="3">
    <source>
        <dbReference type="Proteomes" id="UP001144256"/>
    </source>
</evidence>
<name>A0A9W6DE96_9FIRM</name>
<evidence type="ECO:0000256" key="1">
    <source>
        <dbReference type="SAM" id="SignalP"/>
    </source>
</evidence>
<comment type="caution">
    <text evidence="2">The sequence shown here is derived from an EMBL/GenBank/DDBJ whole genome shotgun (WGS) entry which is preliminary data.</text>
</comment>
<evidence type="ECO:0000313" key="2">
    <source>
        <dbReference type="EMBL" id="GKX29926.1"/>
    </source>
</evidence>
<protein>
    <submittedName>
        <fullName evidence="2">Uncharacterized protein</fullName>
    </submittedName>
</protein>
<feature type="signal peptide" evidence="1">
    <location>
        <begin position="1"/>
        <end position="28"/>
    </location>
</feature>
<dbReference type="Proteomes" id="UP001144256">
    <property type="component" value="Unassembled WGS sequence"/>
</dbReference>